<name>A0A2A2L7Z0_9BILA</name>
<feature type="compositionally biased region" description="Basic and acidic residues" evidence="1">
    <location>
        <begin position="94"/>
        <end position="119"/>
    </location>
</feature>
<accession>A0A2A2L7Z0</accession>
<evidence type="ECO:0000313" key="3">
    <source>
        <dbReference type="Proteomes" id="UP000218231"/>
    </source>
</evidence>
<sequence length="129" mass="14486">MINFAKPFVAPENRECIQTVPSHSFDTINKEKTNPLENLATRVLAKLHLYGGVKASAVLCEWPRCIITSPEHRHRLALDIAAVKKKLGSAEAVKGLRDEKDRRVKESKTMQSHKSESRLSESSTDESMD</sequence>
<evidence type="ECO:0000313" key="2">
    <source>
        <dbReference type="EMBL" id="PAV82283.1"/>
    </source>
</evidence>
<gene>
    <name evidence="2" type="ORF">WR25_03178</name>
</gene>
<proteinExistence type="predicted"/>
<keyword evidence="3" id="KW-1185">Reference proteome</keyword>
<dbReference type="Proteomes" id="UP000218231">
    <property type="component" value="Unassembled WGS sequence"/>
</dbReference>
<feature type="region of interest" description="Disordered" evidence="1">
    <location>
        <begin position="94"/>
        <end position="129"/>
    </location>
</feature>
<reference evidence="2 3" key="1">
    <citation type="journal article" date="2017" name="Curr. Biol.">
        <title>Genome architecture and evolution of a unichromosomal asexual nematode.</title>
        <authorList>
            <person name="Fradin H."/>
            <person name="Zegar C."/>
            <person name="Gutwein M."/>
            <person name="Lucas J."/>
            <person name="Kovtun M."/>
            <person name="Corcoran D."/>
            <person name="Baugh L.R."/>
            <person name="Kiontke K."/>
            <person name="Gunsalus K."/>
            <person name="Fitch D.H."/>
            <person name="Piano F."/>
        </authorList>
    </citation>
    <scope>NUCLEOTIDE SEQUENCE [LARGE SCALE GENOMIC DNA]</scope>
    <source>
        <strain evidence="2">PF1309</strain>
    </source>
</reference>
<dbReference type="EMBL" id="LIAE01007071">
    <property type="protein sequence ID" value="PAV82283.1"/>
    <property type="molecule type" value="Genomic_DNA"/>
</dbReference>
<comment type="caution">
    <text evidence="2">The sequence shown here is derived from an EMBL/GenBank/DDBJ whole genome shotgun (WGS) entry which is preliminary data.</text>
</comment>
<protein>
    <submittedName>
        <fullName evidence="2">Uncharacterized protein</fullName>
    </submittedName>
</protein>
<dbReference type="AlphaFoldDB" id="A0A2A2L7Z0"/>
<evidence type="ECO:0000256" key="1">
    <source>
        <dbReference type="SAM" id="MobiDB-lite"/>
    </source>
</evidence>
<organism evidence="2 3">
    <name type="scientific">Diploscapter pachys</name>
    <dbReference type="NCBI Taxonomy" id="2018661"/>
    <lineage>
        <taxon>Eukaryota</taxon>
        <taxon>Metazoa</taxon>
        <taxon>Ecdysozoa</taxon>
        <taxon>Nematoda</taxon>
        <taxon>Chromadorea</taxon>
        <taxon>Rhabditida</taxon>
        <taxon>Rhabditina</taxon>
        <taxon>Rhabditomorpha</taxon>
        <taxon>Rhabditoidea</taxon>
        <taxon>Rhabditidae</taxon>
        <taxon>Diploscapter</taxon>
    </lineage>
</organism>